<sequence length="230" mass="24895">MGITIGIDGPSGSGKSTVSKELARRHSLAYLDTGAMYRAATWWVLSQDVDLADEDAVVACVSAMPLMVPIDPDDQTIICDGIDITDTIRTPELSRVVSTVSSYYPVRDILIGMQRDIIDAEQSPDSFSHGRGIVAEGRDITTVVRPEADVRVLLTASEEARLARRARELVGTADAETIEKTRGIVSERDRQDSAVTKFMEASDGVFTIDSSTMSIDDVVDTITNLAGRLT</sequence>
<keyword evidence="2 8" id="KW-0808">Transferase</keyword>
<comment type="catalytic activity">
    <reaction evidence="7 8">
        <text>CMP + ATP = CDP + ADP</text>
        <dbReference type="Rhea" id="RHEA:11600"/>
        <dbReference type="ChEBI" id="CHEBI:30616"/>
        <dbReference type="ChEBI" id="CHEBI:58069"/>
        <dbReference type="ChEBI" id="CHEBI:60377"/>
        <dbReference type="ChEBI" id="CHEBI:456216"/>
        <dbReference type="EC" id="2.7.4.25"/>
    </reaction>
</comment>
<organism evidence="10 11">
    <name type="scientific">Flaviflexus equikiangi</name>
    <dbReference type="NCBI Taxonomy" id="2758573"/>
    <lineage>
        <taxon>Bacteria</taxon>
        <taxon>Bacillati</taxon>
        <taxon>Actinomycetota</taxon>
        <taxon>Actinomycetes</taxon>
        <taxon>Actinomycetales</taxon>
        <taxon>Actinomycetaceae</taxon>
        <taxon>Flaviflexus</taxon>
    </lineage>
</organism>
<dbReference type="Proteomes" id="UP000705983">
    <property type="component" value="Unassembled WGS sequence"/>
</dbReference>
<dbReference type="InterPro" id="IPR011994">
    <property type="entry name" value="Cytidylate_kinase_dom"/>
</dbReference>
<comment type="caution">
    <text evidence="10">The sequence shown here is derived from an EMBL/GenBank/DDBJ whole genome shotgun (WGS) entry which is preliminary data.</text>
</comment>
<evidence type="ECO:0000313" key="11">
    <source>
        <dbReference type="Proteomes" id="UP000705983"/>
    </source>
</evidence>
<feature type="domain" description="Cytidylate kinase" evidence="9">
    <location>
        <begin position="5"/>
        <end position="226"/>
    </location>
</feature>
<dbReference type="CDD" id="cd02020">
    <property type="entry name" value="CMPK"/>
    <property type="match status" value="1"/>
</dbReference>
<evidence type="ECO:0000256" key="8">
    <source>
        <dbReference type="HAMAP-Rule" id="MF_00238"/>
    </source>
</evidence>
<protein>
    <recommendedName>
        <fullName evidence="8">Cytidylate kinase</fullName>
        <shortName evidence="8">CK</shortName>
        <ecNumber evidence="8">2.7.4.25</ecNumber>
    </recommendedName>
    <alternativeName>
        <fullName evidence="8">Cytidine monophosphate kinase</fullName>
        <shortName evidence="8">CMP kinase</shortName>
    </alternativeName>
</protein>
<evidence type="ECO:0000256" key="5">
    <source>
        <dbReference type="ARBA" id="ARBA00022840"/>
    </source>
</evidence>
<dbReference type="Pfam" id="PF02224">
    <property type="entry name" value="Cytidylate_kin"/>
    <property type="match status" value="1"/>
</dbReference>
<evidence type="ECO:0000256" key="4">
    <source>
        <dbReference type="ARBA" id="ARBA00022777"/>
    </source>
</evidence>
<dbReference type="GO" id="GO:0016301">
    <property type="term" value="F:kinase activity"/>
    <property type="evidence" value="ECO:0007669"/>
    <property type="project" value="UniProtKB-KW"/>
</dbReference>
<keyword evidence="8" id="KW-0963">Cytoplasm</keyword>
<comment type="catalytic activity">
    <reaction evidence="6 8">
        <text>dCMP + ATP = dCDP + ADP</text>
        <dbReference type="Rhea" id="RHEA:25094"/>
        <dbReference type="ChEBI" id="CHEBI:30616"/>
        <dbReference type="ChEBI" id="CHEBI:57566"/>
        <dbReference type="ChEBI" id="CHEBI:58593"/>
        <dbReference type="ChEBI" id="CHEBI:456216"/>
        <dbReference type="EC" id="2.7.4.25"/>
    </reaction>
</comment>
<comment type="subcellular location">
    <subcellularLocation>
        <location evidence="8">Cytoplasm</location>
    </subcellularLocation>
</comment>
<comment type="similarity">
    <text evidence="1 8">Belongs to the cytidylate kinase family. Type 1 subfamily.</text>
</comment>
<proteinExistence type="inferred from homology"/>
<gene>
    <name evidence="8 10" type="primary">cmk</name>
    <name evidence="10" type="ORF">JVW63_10445</name>
</gene>
<dbReference type="EMBL" id="JAFFJS010000007">
    <property type="protein sequence ID" value="MBM9434112.1"/>
    <property type="molecule type" value="Genomic_DNA"/>
</dbReference>
<dbReference type="SUPFAM" id="SSF52540">
    <property type="entry name" value="P-loop containing nucleoside triphosphate hydrolases"/>
    <property type="match status" value="1"/>
</dbReference>
<dbReference type="EC" id="2.7.4.25" evidence="8"/>
<keyword evidence="11" id="KW-1185">Reference proteome</keyword>
<feature type="binding site" evidence="8">
    <location>
        <begin position="9"/>
        <end position="17"/>
    </location>
    <ligand>
        <name>ATP</name>
        <dbReference type="ChEBI" id="CHEBI:30616"/>
    </ligand>
</feature>
<keyword evidence="4 8" id="KW-0418">Kinase</keyword>
<dbReference type="NCBIfam" id="TIGR00017">
    <property type="entry name" value="cmk"/>
    <property type="match status" value="1"/>
</dbReference>
<evidence type="ECO:0000256" key="1">
    <source>
        <dbReference type="ARBA" id="ARBA00009427"/>
    </source>
</evidence>
<keyword evidence="5 8" id="KW-0067">ATP-binding</keyword>
<reference evidence="11" key="1">
    <citation type="submission" date="2021-02" db="EMBL/GenBank/DDBJ databases">
        <title>Leucobacter sp. CX169.</title>
        <authorList>
            <person name="Cheng Y."/>
        </authorList>
    </citation>
    <scope>NUCLEOTIDE SEQUENCE [LARGE SCALE GENOMIC DNA]</scope>
    <source>
        <strain evidence="11">JY899</strain>
    </source>
</reference>
<dbReference type="InterPro" id="IPR003136">
    <property type="entry name" value="Cytidylate_kin"/>
</dbReference>
<dbReference type="HAMAP" id="MF_00238">
    <property type="entry name" value="Cytidyl_kinase_type1"/>
    <property type="match status" value="1"/>
</dbReference>
<dbReference type="RefSeq" id="WP_187997127.1">
    <property type="nucleotide sequence ID" value="NZ_JACEXG010000007.1"/>
</dbReference>
<evidence type="ECO:0000313" key="10">
    <source>
        <dbReference type="EMBL" id="MBM9434112.1"/>
    </source>
</evidence>
<evidence type="ECO:0000256" key="2">
    <source>
        <dbReference type="ARBA" id="ARBA00022679"/>
    </source>
</evidence>
<evidence type="ECO:0000256" key="3">
    <source>
        <dbReference type="ARBA" id="ARBA00022741"/>
    </source>
</evidence>
<dbReference type="Gene3D" id="3.40.50.300">
    <property type="entry name" value="P-loop containing nucleotide triphosphate hydrolases"/>
    <property type="match status" value="1"/>
</dbReference>
<name>A0ABS2THI2_9ACTO</name>
<evidence type="ECO:0000256" key="6">
    <source>
        <dbReference type="ARBA" id="ARBA00047615"/>
    </source>
</evidence>
<keyword evidence="3 8" id="KW-0547">Nucleotide-binding</keyword>
<dbReference type="InterPro" id="IPR027417">
    <property type="entry name" value="P-loop_NTPase"/>
</dbReference>
<accession>A0ABS2THI2</accession>
<evidence type="ECO:0000256" key="7">
    <source>
        <dbReference type="ARBA" id="ARBA00048478"/>
    </source>
</evidence>
<evidence type="ECO:0000259" key="9">
    <source>
        <dbReference type="Pfam" id="PF02224"/>
    </source>
</evidence>